<evidence type="ECO:0000313" key="3">
    <source>
        <dbReference type="Proteomes" id="UP001497644"/>
    </source>
</evidence>
<feature type="region of interest" description="Disordered" evidence="1">
    <location>
        <begin position="38"/>
        <end position="74"/>
    </location>
</feature>
<comment type="caution">
    <text evidence="2">The sequence shown here is derived from an EMBL/GenBank/DDBJ whole genome shotgun (WGS) entry which is preliminary data.</text>
</comment>
<gene>
    <name evidence="2" type="ORF">LPLAT_LOCUS9527</name>
</gene>
<accession>A0AAV2N025</accession>
<dbReference type="EMBL" id="CAXIPU020000746">
    <property type="protein sequence ID" value="CAL1672621.1"/>
    <property type="molecule type" value="Genomic_DNA"/>
</dbReference>
<dbReference type="Proteomes" id="UP001497644">
    <property type="component" value="Unassembled WGS sequence"/>
</dbReference>
<protein>
    <submittedName>
        <fullName evidence="2">Uncharacterized protein</fullName>
    </submittedName>
</protein>
<organism evidence="2 3">
    <name type="scientific">Lasius platythorax</name>
    <dbReference type="NCBI Taxonomy" id="488582"/>
    <lineage>
        <taxon>Eukaryota</taxon>
        <taxon>Metazoa</taxon>
        <taxon>Ecdysozoa</taxon>
        <taxon>Arthropoda</taxon>
        <taxon>Hexapoda</taxon>
        <taxon>Insecta</taxon>
        <taxon>Pterygota</taxon>
        <taxon>Neoptera</taxon>
        <taxon>Endopterygota</taxon>
        <taxon>Hymenoptera</taxon>
        <taxon>Apocrita</taxon>
        <taxon>Aculeata</taxon>
        <taxon>Formicoidea</taxon>
        <taxon>Formicidae</taxon>
        <taxon>Formicinae</taxon>
        <taxon>Lasius</taxon>
        <taxon>Lasius</taxon>
    </lineage>
</organism>
<reference evidence="2" key="1">
    <citation type="submission" date="2024-04" db="EMBL/GenBank/DDBJ databases">
        <authorList>
            <consortium name="Molecular Ecology Group"/>
        </authorList>
    </citation>
    <scope>NUCLEOTIDE SEQUENCE</scope>
</reference>
<keyword evidence="3" id="KW-1185">Reference proteome</keyword>
<sequence length="74" mass="8281">MCASKHRLLTTIGNTTTSLRPSLTKPPTYTRSRWMNYRRCSQNRPMGHPLSSGPTRMKPPPATSHITAGLPYRG</sequence>
<evidence type="ECO:0000313" key="2">
    <source>
        <dbReference type="EMBL" id="CAL1672621.1"/>
    </source>
</evidence>
<name>A0AAV2N025_9HYME</name>
<dbReference type="AlphaFoldDB" id="A0AAV2N025"/>
<proteinExistence type="predicted"/>
<evidence type="ECO:0000256" key="1">
    <source>
        <dbReference type="SAM" id="MobiDB-lite"/>
    </source>
</evidence>